<dbReference type="GO" id="GO:0005975">
    <property type="term" value="P:carbohydrate metabolic process"/>
    <property type="evidence" value="ECO:0007669"/>
    <property type="project" value="UniProtKB-ARBA"/>
</dbReference>
<dbReference type="SUPFAM" id="SSF55545">
    <property type="entry name" value="beta-N-acetylhexosaminidase-like domain"/>
    <property type="match status" value="1"/>
</dbReference>
<keyword evidence="1" id="KW-0378">Hydrolase</keyword>
<dbReference type="InterPro" id="IPR042301">
    <property type="entry name" value="GH115_sf"/>
</dbReference>
<organism evidence="3">
    <name type="scientific">uncultured bacterium BLR13</name>
    <dbReference type="NCBI Taxonomy" id="506515"/>
    <lineage>
        <taxon>Bacteria</taxon>
        <taxon>environmental samples</taxon>
    </lineage>
</organism>
<dbReference type="Gene3D" id="1.20.58.2150">
    <property type="match status" value="1"/>
</dbReference>
<dbReference type="InterPro" id="IPR041437">
    <property type="entry name" value="GH115_C"/>
</dbReference>
<accession>C0INJ4</accession>
<name>C0INJ4_9BACT</name>
<proteinExistence type="predicted"/>
<dbReference type="EMBL" id="EU408352">
    <property type="protein sequence ID" value="ACN58880.1"/>
    <property type="molecule type" value="Genomic_DNA"/>
</dbReference>
<dbReference type="PANTHER" id="PTHR37842">
    <property type="match status" value="1"/>
</dbReference>
<dbReference type="PANTHER" id="PTHR37842:SF2">
    <property type="entry name" value="GYLCOSYL HYDROLASE 115 C-TERMINAL DOMAIN-CONTAINING PROTEIN"/>
    <property type="match status" value="1"/>
</dbReference>
<dbReference type="InterPro" id="IPR031924">
    <property type="entry name" value="GH115"/>
</dbReference>
<dbReference type="Pfam" id="PF17829">
    <property type="entry name" value="GH115_C"/>
    <property type="match status" value="1"/>
</dbReference>
<reference evidence="3" key="1">
    <citation type="journal article" date="2009" name="ISME J.">
        <title>Functional metagenomics reveals diverse beta-lactamases in a remote Alaskan soil.</title>
        <authorList>
            <person name="Allen H.K."/>
            <person name="Moe L.A."/>
            <person name="Rodbumrer J."/>
            <person name="Gaarder A."/>
            <person name="Handelsman J."/>
        </authorList>
    </citation>
    <scope>NUCLEOTIDE SEQUENCE</scope>
</reference>
<feature type="domain" description="Gylcosyl hydrolase 115 C-terminal" evidence="2">
    <location>
        <begin position="794"/>
        <end position="964"/>
    </location>
</feature>
<dbReference type="Gene3D" id="3.30.379.10">
    <property type="entry name" value="Chitobiase/beta-hexosaminidase domain 2-like"/>
    <property type="match status" value="1"/>
</dbReference>
<dbReference type="Gene3D" id="3.20.20.520">
    <property type="entry name" value="Glycosyl hydrolase family 115"/>
    <property type="match status" value="1"/>
</dbReference>
<dbReference type="Gene3D" id="2.60.120.1620">
    <property type="match status" value="1"/>
</dbReference>
<dbReference type="Pfam" id="PF15979">
    <property type="entry name" value="Glyco_hydro_115"/>
    <property type="match status" value="1"/>
</dbReference>
<evidence type="ECO:0000259" key="2">
    <source>
        <dbReference type="Pfam" id="PF17829"/>
    </source>
</evidence>
<gene>
    <name evidence="3" type="ORF">AKSOIL_0265</name>
</gene>
<sequence length="968" mass="107448">MRHHRIGHRGIGYRYFAAGALMAALLSHTLPAQALGEKRLAFFDHPPAGAVALAQAGHAARLYVDPADYPGVLRAAGDLRADIGRVSAAKATLTKGLQPAGADVVIIGTVGKSALIDKLVRSGALDVSAIKGKWEGWQVQTLRNPMPGVERALVIAGSDKRGTIFGIYEMSEQIGVSPWNWWADVPAAKHASIYASSSAATSDAPAVQYRGIFLNDEAPALTDWVKQRYGGFNHQFYEKVFELILRMRGNYLWPAMWGEAFYDDDKLNGQRADEYGVVIGTSHHEPMMRAHDEWRRYGGGGAWDYNRSADKLKEFWAQGLRNAGDGEKLITVGMRGDGDEPMSRESNVALLEHIVDDQRSIIAKEINPDVTKVPQVWALYKEVQDYYEKGMRVPDDVTLLWCDDNWGNIRRLPTPAERLRAGGAGIYYHFDYVGGPRSYKWINVTPLPKVWEQMHLAWQYQANRMWIVNVGDLKPMEVPIEFFLTYAWNPAAWPAERLPEYLKLWATREFGPEHADDIADIVAKYAKYNGRRKPEQLEPTTYSLVNYGEAERIVAEYKEIAARAEKISAALPASRRDAFYQLVLYPVKAGAVVNELYVTAGMNRLYGLQGRASTNDLAARARQLFKEDAELVRRYHEDISGGKWNHMMSQTHLGYTYWNQPPRNVMPPVTEMQVPKQADMGVAVEGGEKVWPGPGGDKLSLPALEVFEQRTRFVEIFNRGQQPFDYAITASEPWITLDKPRGKVLREQRVQVGARWAEVPDGVTQATLTVAGPGGGKTTLKVPLRKPAGAAPSGFVETGGVVAMEAEHYTRAVPDGRRSWLRIPDHGRTLSGMTVLQPEAPTGAATDDTPRMRLEYEMHLFSAGQVGVQATLAPTQKFQPGAGLRYAVSFDDEAPQIVNMHADTTEKAWDRTVSDGATVLSSQHKIAAPGQHTLKFWAIDPGVVLQKLVVDAGGQRGSYLGPPESPRR</sequence>
<evidence type="ECO:0000256" key="1">
    <source>
        <dbReference type="ARBA" id="ARBA00022801"/>
    </source>
</evidence>
<protein>
    <recommendedName>
        <fullName evidence="2">Gylcosyl hydrolase 115 C-terminal domain-containing protein</fullName>
    </recommendedName>
</protein>
<dbReference type="AlphaFoldDB" id="C0INJ4"/>
<dbReference type="GO" id="GO:0016787">
    <property type="term" value="F:hydrolase activity"/>
    <property type="evidence" value="ECO:0007669"/>
    <property type="project" value="UniProtKB-KW"/>
</dbReference>
<evidence type="ECO:0000313" key="3">
    <source>
        <dbReference type="EMBL" id="ACN58880.1"/>
    </source>
</evidence>
<dbReference type="InterPro" id="IPR029018">
    <property type="entry name" value="Hex-like_dom2"/>
</dbReference>